<dbReference type="EMBL" id="OU503050">
    <property type="protein sequence ID" value="CAI9776864.1"/>
    <property type="molecule type" value="Genomic_DNA"/>
</dbReference>
<accession>A0AAD1ZWC6</accession>
<dbReference type="AlphaFoldDB" id="A0AAD1ZWC6"/>
<name>A0AAD1ZWC6_9LAMI</name>
<protein>
    <submittedName>
        <fullName evidence="1">Uncharacterized protein</fullName>
    </submittedName>
</protein>
<dbReference type="Proteomes" id="UP000834106">
    <property type="component" value="Chromosome 15"/>
</dbReference>
<evidence type="ECO:0000313" key="1">
    <source>
        <dbReference type="EMBL" id="CAI9776864.1"/>
    </source>
</evidence>
<evidence type="ECO:0000313" key="2">
    <source>
        <dbReference type="Proteomes" id="UP000834106"/>
    </source>
</evidence>
<keyword evidence="2" id="KW-1185">Reference proteome</keyword>
<sequence>MSYNGDKIAAFASESDNLNTYDKHGSGSFHLESDDISQENDGKSRITAPLSVYHMYEAKLAGLLSKNGILELEGQLAAALASREAAEKNLSSALKSRKEIEN</sequence>
<organism evidence="1 2">
    <name type="scientific">Fraxinus pennsylvanica</name>
    <dbReference type="NCBI Taxonomy" id="56036"/>
    <lineage>
        <taxon>Eukaryota</taxon>
        <taxon>Viridiplantae</taxon>
        <taxon>Streptophyta</taxon>
        <taxon>Embryophyta</taxon>
        <taxon>Tracheophyta</taxon>
        <taxon>Spermatophyta</taxon>
        <taxon>Magnoliopsida</taxon>
        <taxon>eudicotyledons</taxon>
        <taxon>Gunneridae</taxon>
        <taxon>Pentapetalae</taxon>
        <taxon>asterids</taxon>
        <taxon>lamiids</taxon>
        <taxon>Lamiales</taxon>
        <taxon>Oleaceae</taxon>
        <taxon>Oleeae</taxon>
        <taxon>Fraxinus</taxon>
    </lineage>
</organism>
<proteinExistence type="predicted"/>
<reference evidence="1" key="1">
    <citation type="submission" date="2023-05" db="EMBL/GenBank/DDBJ databases">
        <authorList>
            <person name="Huff M."/>
        </authorList>
    </citation>
    <scope>NUCLEOTIDE SEQUENCE</scope>
</reference>
<gene>
    <name evidence="1" type="ORF">FPE_LOCUS24294</name>
</gene>